<dbReference type="EMBL" id="NRPP01000009">
    <property type="protein sequence ID" value="TFJ27737.1"/>
    <property type="molecule type" value="Genomic_DNA"/>
</dbReference>
<dbReference type="Proteomes" id="UP000297938">
    <property type="component" value="Unassembled WGS sequence"/>
</dbReference>
<protein>
    <submittedName>
        <fullName evidence="1">Uncharacterized protein</fullName>
    </submittedName>
</protein>
<reference evidence="1 2" key="1">
    <citation type="journal article" date="2018" name="Int. J. Food Microbiol.">
        <title>Growth of Carnobacterium spp. isolated from chilled vacuum-packaged meat under relevant acidic conditions.</title>
        <authorList>
            <person name="Zhang P."/>
            <person name="Badoni M."/>
            <person name="Ganzle M."/>
            <person name="Yang X."/>
        </authorList>
    </citation>
    <scope>NUCLEOTIDE SEQUENCE [LARGE SCALE GENOMIC DNA]</scope>
    <source>
        <strain evidence="1 2">B2</strain>
    </source>
</reference>
<dbReference type="RefSeq" id="WP_135025850.1">
    <property type="nucleotide sequence ID" value="NZ_JBFUWK010000004.1"/>
</dbReference>
<comment type="caution">
    <text evidence="1">The sequence shown here is derived from an EMBL/GenBank/DDBJ whole genome shotgun (WGS) entry which is preliminary data.</text>
</comment>
<sequence>MKLIDYKNDDLKSTNYNDYLLNITEASNHQLAFLVLKFLAIVEKIYLEETGETKPPPSHSVAVIPTHLVNPVADIYLYIMRPTEKTSTPFSLFRMPKKKNSLTEPEFQKQILQKMYPKDQMVTKFSLNHYYRQLRYLTVEECLGLCEKNIRLQIKAVISG</sequence>
<evidence type="ECO:0000313" key="1">
    <source>
        <dbReference type="EMBL" id="TFJ27737.1"/>
    </source>
</evidence>
<name>A0A7Z8CZ72_CARDV</name>
<accession>A0A7Z8CZ72</accession>
<proteinExistence type="predicted"/>
<gene>
    <name evidence="1" type="ORF">CKN69_04975</name>
</gene>
<organism evidence="1 2">
    <name type="scientific">Carnobacterium divergens</name>
    <name type="common">Lactobacillus divergens</name>
    <dbReference type="NCBI Taxonomy" id="2748"/>
    <lineage>
        <taxon>Bacteria</taxon>
        <taxon>Bacillati</taxon>
        <taxon>Bacillota</taxon>
        <taxon>Bacilli</taxon>
        <taxon>Lactobacillales</taxon>
        <taxon>Carnobacteriaceae</taxon>
        <taxon>Carnobacterium</taxon>
    </lineage>
</organism>
<evidence type="ECO:0000313" key="2">
    <source>
        <dbReference type="Proteomes" id="UP000297938"/>
    </source>
</evidence>
<dbReference type="AlphaFoldDB" id="A0A7Z8CZ72"/>